<comment type="similarity">
    <text evidence="1">Belongs to the enoyl-CoA hydratase/isomerase family.</text>
</comment>
<gene>
    <name evidence="2" type="ORF">E6K79_04145</name>
</gene>
<dbReference type="InterPro" id="IPR029045">
    <property type="entry name" value="ClpP/crotonase-like_dom_sf"/>
</dbReference>
<reference evidence="2 3" key="1">
    <citation type="journal article" date="2019" name="Nat. Microbiol.">
        <title>Mediterranean grassland soil C-N compound turnover is dependent on rainfall and depth, and is mediated by genomically divergent microorganisms.</title>
        <authorList>
            <person name="Diamond S."/>
            <person name="Andeer P.F."/>
            <person name="Li Z."/>
            <person name="Crits-Christoph A."/>
            <person name="Burstein D."/>
            <person name="Anantharaman K."/>
            <person name="Lane K.R."/>
            <person name="Thomas B.C."/>
            <person name="Pan C."/>
            <person name="Northen T.R."/>
            <person name="Banfield J.F."/>
        </authorList>
    </citation>
    <scope>NUCLEOTIDE SEQUENCE [LARGE SCALE GENOMIC DNA]</scope>
    <source>
        <strain evidence="2">WS_9</strain>
    </source>
</reference>
<evidence type="ECO:0000313" key="3">
    <source>
        <dbReference type="Proteomes" id="UP000317691"/>
    </source>
</evidence>
<dbReference type="EMBL" id="VBOZ01000010">
    <property type="protein sequence ID" value="TMQ66059.1"/>
    <property type="molecule type" value="Genomic_DNA"/>
</dbReference>
<dbReference type="NCBIfam" id="NF006107">
    <property type="entry name" value="PRK08258.1"/>
    <property type="match status" value="1"/>
</dbReference>
<protein>
    <submittedName>
        <fullName evidence="2">Enoyl-CoA hydratase family protein</fullName>
    </submittedName>
</protein>
<dbReference type="GO" id="GO:0003824">
    <property type="term" value="F:catalytic activity"/>
    <property type="evidence" value="ECO:0007669"/>
    <property type="project" value="UniProtKB-ARBA"/>
</dbReference>
<dbReference type="AlphaFoldDB" id="A0A538TR05"/>
<organism evidence="2 3">
    <name type="scientific">Eiseniibacteriota bacterium</name>
    <dbReference type="NCBI Taxonomy" id="2212470"/>
    <lineage>
        <taxon>Bacteria</taxon>
        <taxon>Candidatus Eiseniibacteriota</taxon>
    </lineage>
</organism>
<evidence type="ECO:0000313" key="2">
    <source>
        <dbReference type="EMBL" id="TMQ66059.1"/>
    </source>
</evidence>
<dbReference type="Pfam" id="PF00378">
    <property type="entry name" value="ECH_1"/>
    <property type="match status" value="1"/>
</dbReference>
<evidence type="ECO:0000256" key="1">
    <source>
        <dbReference type="ARBA" id="ARBA00005254"/>
    </source>
</evidence>
<accession>A0A538TR05</accession>
<comment type="caution">
    <text evidence="2">The sequence shown here is derived from an EMBL/GenBank/DDBJ whole genome shotgun (WGS) entry which is preliminary data.</text>
</comment>
<dbReference type="Gene3D" id="1.10.12.10">
    <property type="entry name" value="Lyase 2-enoyl-coa Hydratase, Chain A, domain 2"/>
    <property type="match status" value="1"/>
</dbReference>
<dbReference type="InterPro" id="IPR001753">
    <property type="entry name" value="Enoyl-CoA_hydra/iso"/>
</dbReference>
<dbReference type="CDD" id="cd06558">
    <property type="entry name" value="crotonase-like"/>
    <property type="match status" value="1"/>
</dbReference>
<proteinExistence type="inferred from homology"/>
<dbReference type="Gene3D" id="3.90.226.10">
    <property type="entry name" value="2-enoyl-CoA Hydratase, Chain A, domain 1"/>
    <property type="match status" value="1"/>
</dbReference>
<dbReference type="PANTHER" id="PTHR43459">
    <property type="entry name" value="ENOYL-COA HYDRATASE"/>
    <property type="match status" value="1"/>
</dbReference>
<dbReference type="SUPFAM" id="SSF52096">
    <property type="entry name" value="ClpP/crotonase"/>
    <property type="match status" value="1"/>
</dbReference>
<sequence length="266" mass="28778">MPLSPRSFLYKLDAPTGVATITLNRPERLNALTFEVYAELRDTFAALDTEPGVRAIVLTGAGRAFCSGGDVEDIIGALFARDRAGLREFTTMTCDLIRNIRRVGRPVVAALNGTVAGAGAVIAAACDMRVAAESAKIAFLFVRVGLSGADMGASWLLPRLVGLGRATELLMTGDFIDAKRAYEIGLYQRVVAQEQVFPEAVALAEKLARGPSPALAVTKRALDLEATLSLEEALRFEADAQAELMEHANFREAYEAFRAKREPKFR</sequence>
<dbReference type="Proteomes" id="UP000317691">
    <property type="component" value="Unassembled WGS sequence"/>
</dbReference>
<name>A0A538TR05_UNCEI</name>
<dbReference type="PANTHER" id="PTHR43459:SF1">
    <property type="entry name" value="EG:BACN32G11.4 PROTEIN"/>
    <property type="match status" value="1"/>
</dbReference>
<dbReference type="InterPro" id="IPR014748">
    <property type="entry name" value="Enoyl-CoA_hydra_C"/>
</dbReference>